<dbReference type="GO" id="GO:0005523">
    <property type="term" value="F:tropomyosin binding"/>
    <property type="evidence" value="ECO:0007669"/>
    <property type="project" value="TreeGrafter"/>
</dbReference>
<sequence length="428" mass="47797">MADNDDFEIIDDVGLSNEQIFEFIDVNDSTSATINHNQPQTPEPVLPLLIPKPLTNEVPQLTQEQQPRPLLRPAPPPIIIPSMPQVPIQTTTISAPFVVQTKTTISFPPPQMIPSVPSLPKAPFAQRYGDAAEIPHDENGISEIDAAINRSKTIQQTILHMSSQQQQDIQTILEQLASGSAFSNVLKAKEDLQKSPEQLEQEKRSIIAQRVPPLQLDGKTKDDLIEKAKQFHSLLQQLHGAIYELTERFERQKYDMVELTERARQIEKGKAKTRKSNIVHTGLGGGLFTGVNDITSQAPPKVSLFSRYERLTDRRTFKDRRDVWATDKPKTDFVAERPKAKIKQVDSNAEAAPARKPRRPAAAPEKQKSEEHTEDLPPPPPPADEEEEHEEEAPPAPEEPAEEEPAAAAEEEPAATEEAAEEEEEEEE</sequence>
<dbReference type="Proteomes" id="UP000663828">
    <property type="component" value="Unassembled WGS sequence"/>
</dbReference>
<proteinExistence type="inferred from homology"/>
<dbReference type="InterPro" id="IPR027707">
    <property type="entry name" value="TNNT"/>
</dbReference>
<dbReference type="GO" id="GO:0006937">
    <property type="term" value="P:regulation of muscle contraction"/>
    <property type="evidence" value="ECO:0007669"/>
    <property type="project" value="InterPro"/>
</dbReference>
<evidence type="ECO:0000313" key="3">
    <source>
        <dbReference type="EMBL" id="CAF0958937.1"/>
    </source>
</evidence>
<dbReference type="SUPFAM" id="SSF90250">
    <property type="entry name" value="Troponin coil-coiled subunits"/>
    <property type="match status" value="1"/>
</dbReference>
<dbReference type="InterPro" id="IPR001978">
    <property type="entry name" value="Troponin"/>
</dbReference>
<dbReference type="AlphaFoldDB" id="A0A814DQN4"/>
<dbReference type="GO" id="GO:0005861">
    <property type="term" value="C:troponin complex"/>
    <property type="evidence" value="ECO:0007669"/>
    <property type="project" value="InterPro"/>
</dbReference>
<dbReference type="PANTHER" id="PTHR11521:SF1">
    <property type="entry name" value="TROPONIN T, SKELETAL MUSCLE"/>
    <property type="match status" value="1"/>
</dbReference>
<feature type="compositionally biased region" description="Low complexity" evidence="2">
    <location>
        <begin position="349"/>
        <end position="364"/>
    </location>
</feature>
<protein>
    <submittedName>
        <fullName evidence="3">Uncharacterized protein</fullName>
    </submittedName>
</protein>
<feature type="compositionally biased region" description="Acidic residues" evidence="2">
    <location>
        <begin position="383"/>
        <end position="428"/>
    </location>
</feature>
<dbReference type="Gene3D" id="1.20.5.350">
    <property type="match status" value="1"/>
</dbReference>
<evidence type="ECO:0000313" key="4">
    <source>
        <dbReference type="Proteomes" id="UP000663828"/>
    </source>
</evidence>
<evidence type="ECO:0000256" key="2">
    <source>
        <dbReference type="SAM" id="MobiDB-lite"/>
    </source>
</evidence>
<gene>
    <name evidence="3" type="ORF">XAT740_LOCUS11073</name>
</gene>
<dbReference type="GO" id="GO:0045214">
    <property type="term" value="P:sarcomere organization"/>
    <property type="evidence" value="ECO:0007669"/>
    <property type="project" value="TreeGrafter"/>
</dbReference>
<comment type="similarity">
    <text evidence="1">Belongs to the troponin T family.</text>
</comment>
<dbReference type="InterPro" id="IPR038077">
    <property type="entry name" value="Troponin_sf"/>
</dbReference>
<dbReference type="PANTHER" id="PTHR11521">
    <property type="entry name" value="TROPONIN T"/>
    <property type="match status" value="1"/>
</dbReference>
<feature type="region of interest" description="Disordered" evidence="2">
    <location>
        <begin position="335"/>
        <end position="428"/>
    </location>
</feature>
<dbReference type="GO" id="GO:0006936">
    <property type="term" value="P:muscle contraction"/>
    <property type="evidence" value="ECO:0007669"/>
    <property type="project" value="TreeGrafter"/>
</dbReference>
<comment type="caution">
    <text evidence="3">The sequence shown here is derived from an EMBL/GenBank/DDBJ whole genome shotgun (WGS) entry which is preliminary data.</text>
</comment>
<accession>A0A814DQN4</accession>
<keyword evidence="4" id="KW-1185">Reference proteome</keyword>
<feature type="compositionally biased region" description="Basic and acidic residues" evidence="2">
    <location>
        <begin position="365"/>
        <end position="375"/>
    </location>
</feature>
<reference evidence="3" key="1">
    <citation type="submission" date="2021-02" db="EMBL/GenBank/DDBJ databases">
        <authorList>
            <person name="Nowell W R."/>
        </authorList>
    </citation>
    <scope>NUCLEOTIDE SEQUENCE</scope>
</reference>
<name>A0A814DQN4_ADIRI</name>
<organism evidence="3 4">
    <name type="scientific">Adineta ricciae</name>
    <name type="common">Rotifer</name>
    <dbReference type="NCBI Taxonomy" id="249248"/>
    <lineage>
        <taxon>Eukaryota</taxon>
        <taxon>Metazoa</taxon>
        <taxon>Spiralia</taxon>
        <taxon>Gnathifera</taxon>
        <taxon>Rotifera</taxon>
        <taxon>Eurotatoria</taxon>
        <taxon>Bdelloidea</taxon>
        <taxon>Adinetida</taxon>
        <taxon>Adinetidae</taxon>
        <taxon>Adineta</taxon>
    </lineage>
</organism>
<dbReference type="EMBL" id="CAJNOR010000601">
    <property type="protein sequence ID" value="CAF0958937.1"/>
    <property type="molecule type" value="Genomic_DNA"/>
</dbReference>
<evidence type="ECO:0000256" key="1">
    <source>
        <dbReference type="ARBA" id="ARBA00008330"/>
    </source>
</evidence>
<dbReference type="Pfam" id="PF00992">
    <property type="entry name" value="Troponin"/>
    <property type="match status" value="1"/>
</dbReference>